<sequence length="141" mass="15781">MFASLPKTFESAVDLALKLENNQGDKSRAMFISNNQRYANDNSNKYLEPITTVIITITEITLYPQTSSNINNTFREDDGHNFTPTYIRNGNNKYRPANKITVSIKIGKGRKIIEMSAEKCKCNSGKRGRPGGQQITTSGEK</sequence>
<feature type="region of interest" description="Disordered" evidence="1">
    <location>
        <begin position="122"/>
        <end position="141"/>
    </location>
</feature>
<proteinExistence type="predicted"/>
<keyword evidence="3" id="KW-1185">Reference proteome</keyword>
<protein>
    <submittedName>
        <fullName evidence="2">(Mediterranean fruit fly) hypothetical protein</fullName>
    </submittedName>
</protein>
<reference evidence="2" key="1">
    <citation type="submission" date="2020-11" db="EMBL/GenBank/DDBJ databases">
        <authorList>
            <person name="Whitehead M."/>
        </authorList>
    </citation>
    <scope>NUCLEOTIDE SEQUENCE</scope>
    <source>
        <strain evidence="2">EGII</strain>
    </source>
</reference>
<name>A0A811UWQ6_CERCA</name>
<organism evidence="2 3">
    <name type="scientific">Ceratitis capitata</name>
    <name type="common">Mediterranean fruit fly</name>
    <name type="synonym">Tephritis capitata</name>
    <dbReference type="NCBI Taxonomy" id="7213"/>
    <lineage>
        <taxon>Eukaryota</taxon>
        <taxon>Metazoa</taxon>
        <taxon>Ecdysozoa</taxon>
        <taxon>Arthropoda</taxon>
        <taxon>Hexapoda</taxon>
        <taxon>Insecta</taxon>
        <taxon>Pterygota</taxon>
        <taxon>Neoptera</taxon>
        <taxon>Endopterygota</taxon>
        <taxon>Diptera</taxon>
        <taxon>Brachycera</taxon>
        <taxon>Muscomorpha</taxon>
        <taxon>Tephritoidea</taxon>
        <taxon>Tephritidae</taxon>
        <taxon>Ceratitis</taxon>
        <taxon>Ceratitis</taxon>
    </lineage>
</organism>
<evidence type="ECO:0000256" key="1">
    <source>
        <dbReference type="SAM" id="MobiDB-lite"/>
    </source>
</evidence>
<evidence type="ECO:0000313" key="2">
    <source>
        <dbReference type="EMBL" id="CAD7002096.1"/>
    </source>
</evidence>
<evidence type="ECO:0000313" key="3">
    <source>
        <dbReference type="Proteomes" id="UP000606786"/>
    </source>
</evidence>
<comment type="caution">
    <text evidence="2">The sequence shown here is derived from an EMBL/GenBank/DDBJ whole genome shotgun (WGS) entry which is preliminary data.</text>
</comment>
<dbReference type="AlphaFoldDB" id="A0A811UWQ6"/>
<dbReference type="EMBL" id="CAJHJT010000023">
    <property type="protein sequence ID" value="CAD7002096.1"/>
    <property type="molecule type" value="Genomic_DNA"/>
</dbReference>
<accession>A0A811UWQ6</accession>
<dbReference type="Proteomes" id="UP000606786">
    <property type="component" value="Unassembled WGS sequence"/>
</dbReference>
<gene>
    <name evidence="2" type="ORF">CCAP1982_LOCUS10584</name>
</gene>